<dbReference type="PANTHER" id="PTHR43776:SF7">
    <property type="entry name" value="D,D-DIPEPTIDE TRANSPORT ATP-BINDING PROTEIN DDPF-RELATED"/>
    <property type="match status" value="1"/>
</dbReference>
<protein>
    <recommendedName>
        <fullName evidence="5">ABC transporter domain-containing protein</fullName>
    </recommendedName>
</protein>
<evidence type="ECO:0000256" key="2">
    <source>
        <dbReference type="ARBA" id="ARBA00022448"/>
    </source>
</evidence>
<dbReference type="InterPro" id="IPR003439">
    <property type="entry name" value="ABC_transporter-like_ATP-bd"/>
</dbReference>
<dbReference type="AlphaFoldDB" id="A0A255XMK4"/>
<evidence type="ECO:0000313" key="6">
    <source>
        <dbReference type="EMBL" id="OYQ18207.1"/>
    </source>
</evidence>
<evidence type="ECO:0000313" key="7">
    <source>
        <dbReference type="Proteomes" id="UP000216361"/>
    </source>
</evidence>
<dbReference type="OrthoDB" id="9767950at2"/>
<dbReference type="GO" id="GO:0055085">
    <property type="term" value="P:transmembrane transport"/>
    <property type="evidence" value="ECO:0007669"/>
    <property type="project" value="UniProtKB-ARBA"/>
</dbReference>
<reference evidence="6 7" key="1">
    <citation type="submission" date="2017-07" db="EMBL/GenBank/DDBJ databases">
        <title>Elstera cyanobacteriorum sp. nov., a novel bacterium isolated from cyanobacterial aggregates in a eutrophic lake.</title>
        <authorList>
            <person name="Cai H."/>
        </authorList>
    </citation>
    <scope>NUCLEOTIDE SEQUENCE [LARGE SCALE GENOMIC DNA]</scope>
    <source>
        <strain evidence="6 7">TH019</strain>
    </source>
</reference>
<organism evidence="6 7">
    <name type="scientific">Elstera cyanobacteriorum</name>
    <dbReference type="NCBI Taxonomy" id="2022747"/>
    <lineage>
        <taxon>Bacteria</taxon>
        <taxon>Pseudomonadati</taxon>
        <taxon>Pseudomonadota</taxon>
        <taxon>Alphaproteobacteria</taxon>
        <taxon>Rhodospirillales</taxon>
        <taxon>Rhodospirillaceae</taxon>
        <taxon>Elstera</taxon>
    </lineage>
</organism>
<comment type="caution">
    <text evidence="6">The sequence shown here is derived from an EMBL/GenBank/DDBJ whole genome shotgun (WGS) entry which is preliminary data.</text>
</comment>
<evidence type="ECO:0000256" key="4">
    <source>
        <dbReference type="ARBA" id="ARBA00022840"/>
    </source>
</evidence>
<dbReference type="CDD" id="cd03257">
    <property type="entry name" value="ABC_NikE_OppD_transporters"/>
    <property type="match status" value="1"/>
</dbReference>
<evidence type="ECO:0000256" key="3">
    <source>
        <dbReference type="ARBA" id="ARBA00022741"/>
    </source>
</evidence>
<dbReference type="RefSeq" id="WP_094409768.1">
    <property type="nucleotide sequence ID" value="NZ_BMJZ01000002.1"/>
</dbReference>
<dbReference type="PANTHER" id="PTHR43776">
    <property type="entry name" value="TRANSPORT ATP-BINDING PROTEIN"/>
    <property type="match status" value="1"/>
</dbReference>
<dbReference type="GO" id="GO:0005524">
    <property type="term" value="F:ATP binding"/>
    <property type="evidence" value="ECO:0007669"/>
    <property type="project" value="UniProtKB-KW"/>
</dbReference>
<feature type="domain" description="ABC transporter" evidence="5">
    <location>
        <begin position="5"/>
        <end position="244"/>
    </location>
</feature>
<keyword evidence="4" id="KW-0067">ATP-binding</keyword>
<dbReference type="SUPFAM" id="SSF52540">
    <property type="entry name" value="P-loop containing nucleoside triphosphate hydrolases"/>
    <property type="match status" value="1"/>
</dbReference>
<dbReference type="GO" id="GO:0016887">
    <property type="term" value="F:ATP hydrolysis activity"/>
    <property type="evidence" value="ECO:0007669"/>
    <property type="project" value="InterPro"/>
</dbReference>
<dbReference type="Gene3D" id="3.40.50.300">
    <property type="entry name" value="P-loop containing nucleotide triphosphate hydrolases"/>
    <property type="match status" value="1"/>
</dbReference>
<dbReference type="InterPro" id="IPR050319">
    <property type="entry name" value="ABC_transp_ATP-bind"/>
</dbReference>
<dbReference type="SMART" id="SM00382">
    <property type="entry name" value="AAA"/>
    <property type="match status" value="1"/>
</dbReference>
<comment type="similarity">
    <text evidence="1">Belongs to the ABC transporter superfamily.</text>
</comment>
<keyword evidence="7" id="KW-1185">Reference proteome</keyword>
<keyword evidence="2" id="KW-0813">Transport</keyword>
<dbReference type="InterPro" id="IPR003593">
    <property type="entry name" value="AAA+_ATPase"/>
</dbReference>
<proteinExistence type="inferred from homology"/>
<evidence type="ECO:0000259" key="5">
    <source>
        <dbReference type="PROSITE" id="PS50893"/>
    </source>
</evidence>
<dbReference type="Proteomes" id="UP000216361">
    <property type="component" value="Unassembled WGS sequence"/>
</dbReference>
<sequence>MSALLTVEGVTRHYPLPRQRWFGPAPRFTAVDGVSFTIAEGECLAIVGESGCGKSTLARQIAGLEPLDGGTLRWSPAPADRVPVQMVFQDPFGSFNPRRRIGWSLLEPLHRSNLSREERITRMQETLRSVGLSTEAVDRYPHQFSGGQRQRLALARALMPAPRLLIADEPTSALDLSIQAQILILLTELRARHGLSILFVSHNLSAVRAIASRVMVMAAGRFVETGPVAALLTTPTHPLTQRLLDAELFLPSSSKIPSV</sequence>
<dbReference type="InterPro" id="IPR027417">
    <property type="entry name" value="P-loop_NTPase"/>
</dbReference>
<keyword evidence="3" id="KW-0547">Nucleotide-binding</keyword>
<dbReference type="InterPro" id="IPR017871">
    <property type="entry name" value="ABC_transporter-like_CS"/>
</dbReference>
<evidence type="ECO:0000256" key="1">
    <source>
        <dbReference type="ARBA" id="ARBA00005417"/>
    </source>
</evidence>
<dbReference type="PROSITE" id="PS50893">
    <property type="entry name" value="ABC_TRANSPORTER_2"/>
    <property type="match status" value="1"/>
</dbReference>
<dbReference type="Pfam" id="PF00005">
    <property type="entry name" value="ABC_tran"/>
    <property type="match status" value="1"/>
</dbReference>
<name>A0A255XMK4_9PROT</name>
<dbReference type="EMBL" id="NOXS01000033">
    <property type="protein sequence ID" value="OYQ18207.1"/>
    <property type="molecule type" value="Genomic_DNA"/>
</dbReference>
<accession>A0A255XMK4</accession>
<gene>
    <name evidence="6" type="ORF">CHR90_14750</name>
</gene>
<dbReference type="PROSITE" id="PS00211">
    <property type="entry name" value="ABC_TRANSPORTER_1"/>
    <property type="match status" value="1"/>
</dbReference>